<name>A0ABT2GYI7_9MICO</name>
<dbReference type="InterPro" id="IPR011856">
    <property type="entry name" value="tRNA_endonuc-like_dom_sf"/>
</dbReference>
<keyword evidence="4" id="KW-1185">Reference proteome</keyword>
<dbReference type="NCBIfam" id="NF009154">
    <property type="entry name" value="PRK12497.3-3"/>
    <property type="match status" value="1"/>
</dbReference>
<dbReference type="RefSeq" id="WP_259537765.1">
    <property type="nucleotide sequence ID" value="NZ_JANLCJ010000001.1"/>
</dbReference>
<dbReference type="PANTHER" id="PTHR34039">
    <property type="entry name" value="UPF0102 PROTEIN YRAN"/>
    <property type="match status" value="1"/>
</dbReference>
<evidence type="ECO:0000256" key="2">
    <source>
        <dbReference type="HAMAP-Rule" id="MF_00048"/>
    </source>
</evidence>
<proteinExistence type="inferred from homology"/>
<accession>A0ABT2GYI7</accession>
<dbReference type="InterPro" id="IPR011335">
    <property type="entry name" value="Restrct_endonuc-II-like"/>
</dbReference>
<dbReference type="Pfam" id="PF02021">
    <property type="entry name" value="UPF0102"/>
    <property type="match status" value="1"/>
</dbReference>
<dbReference type="PANTHER" id="PTHR34039:SF1">
    <property type="entry name" value="UPF0102 PROTEIN YRAN"/>
    <property type="match status" value="1"/>
</dbReference>
<dbReference type="NCBIfam" id="NF009150">
    <property type="entry name" value="PRK12497.1-3"/>
    <property type="match status" value="1"/>
</dbReference>
<dbReference type="CDD" id="cd20736">
    <property type="entry name" value="PoNe_Nuclease"/>
    <property type="match status" value="1"/>
</dbReference>
<sequence>MKAKDELGRRGEKLAADHLTASGFRVVASNWRCPVGEIDIVAYDGAVLVIVEVKTRTTDAYGHPFEAITPAKLRRLHLLAAAWVAAHASDGERHRDVRVDVVGILCPADGEPVISHLRAVV</sequence>
<comment type="caution">
    <text evidence="3">The sequence shown here is derived from an EMBL/GenBank/DDBJ whole genome shotgun (WGS) entry which is preliminary data.</text>
</comment>
<organism evidence="3 4">
    <name type="scientific">Herbiconiux daphne</name>
    <dbReference type="NCBI Taxonomy" id="2970914"/>
    <lineage>
        <taxon>Bacteria</taxon>
        <taxon>Bacillati</taxon>
        <taxon>Actinomycetota</taxon>
        <taxon>Actinomycetes</taxon>
        <taxon>Micrococcales</taxon>
        <taxon>Microbacteriaceae</taxon>
        <taxon>Herbiconiux</taxon>
    </lineage>
</organism>
<protein>
    <recommendedName>
        <fullName evidence="2">UPF0102 protein N1032_04605</fullName>
    </recommendedName>
</protein>
<dbReference type="Gene3D" id="3.40.1350.10">
    <property type="match status" value="1"/>
</dbReference>
<reference evidence="3" key="1">
    <citation type="submission" date="2022-08" db="EMBL/GenBank/DDBJ databases">
        <authorList>
            <person name="Deng Y."/>
            <person name="Han X.-F."/>
            <person name="Zhang Y.-Q."/>
        </authorList>
    </citation>
    <scope>NUCLEOTIDE SEQUENCE</scope>
    <source>
        <strain evidence="3">CPCC 203386</strain>
    </source>
</reference>
<evidence type="ECO:0000256" key="1">
    <source>
        <dbReference type="ARBA" id="ARBA00006738"/>
    </source>
</evidence>
<evidence type="ECO:0000313" key="4">
    <source>
        <dbReference type="Proteomes" id="UP001165586"/>
    </source>
</evidence>
<dbReference type="InterPro" id="IPR003509">
    <property type="entry name" value="UPF0102_YraN-like"/>
</dbReference>
<evidence type="ECO:0000313" key="3">
    <source>
        <dbReference type="EMBL" id="MCS5733022.1"/>
    </source>
</evidence>
<gene>
    <name evidence="3" type="ORF">N1032_04605</name>
</gene>
<comment type="similarity">
    <text evidence="1 2">Belongs to the UPF0102 family.</text>
</comment>
<dbReference type="EMBL" id="JANLCJ010000001">
    <property type="protein sequence ID" value="MCS5733022.1"/>
    <property type="molecule type" value="Genomic_DNA"/>
</dbReference>
<dbReference type="HAMAP" id="MF_00048">
    <property type="entry name" value="UPF0102"/>
    <property type="match status" value="1"/>
</dbReference>
<dbReference type="SUPFAM" id="SSF52980">
    <property type="entry name" value="Restriction endonuclease-like"/>
    <property type="match status" value="1"/>
</dbReference>
<dbReference type="Proteomes" id="UP001165586">
    <property type="component" value="Unassembled WGS sequence"/>
</dbReference>